<accession>A0A8B4GDH5</accession>
<dbReference type="KEGG" id="ecor:SAMEA4412678_0261"/>
<dbReference type="Proteomes" id="UP000215465">
    <property type="component" value="Chromosome 1"/>
</dbReference>
<gene>
    <name evidence="1" type="ORF">SAMEA4412678_00261</name>
</gene>
<evidence type="ECO:0000313" key="1">
    <source>
        <dbReference type="EMBL" id="SNW06705.1"/>
    </source>
</evidence>
<name>A0A8B4GDH5_EIKCO</name>
<evidence type="ECO:0000313" key="2">
    <source>
        <dbReference type="Proteomes" id="UP000215465"/>
    </source>
</evidence>
<dbReference type="EMBL" id="LT906482">
    <property type="protein sequence ID" value="SNW06705.1"/>
    <property type="molecule type" value="Genomic_DNA"/>
</dbReference>
<protein>
    <submittedName>
        <fullName evidence="1">Uncharacterized protein</fullName>
    </submittedName>
</protein>
<reference evidence="1 2" key="1">
    <citation type="submission" date="2017-06" db="EMBL/GenBank/DDBJ databases">
        <authorList>
            <consortium name="Pathogen Informatics"/>
        </authorList>
    </citation>
    <scope>NUCLEOTIDE SEQUENCE [LARGE SCALE GENOMIC DNA]</scope>
    <source>
        <strain evidence="1 2">NCTC10596</strain>
    </source>
</reference>
<organism evidence="1 2">
    <name type="scientific">Eikenella corrodens</name>
    <dbReference type="NCBI Taxonomy" id="539"/>
    <lineage>
        <taxon>Bacteria</taxon>
        <taxon>Pseudomonadati</taxon>
        <taxon>Pseudomonadota</taxon>
        <taxon>Betaproteobacteria</taxon>
        <taxon>Neisseriales</taxon>
        <taxon>Neisseriaceae</taxon>
        <taxon>Eikenella</taxon>
    </lineage>
</organism>
<proteinExistence type="predicted"/>
<dbReference type="RefSeq" id="WP_003823249.1">
    <property type="nucleotide sequence ID" value="NZ_LXSE01000022.1"/>
</dbReference>
<dbReference type="AlphaFoldDB" id="A0A8B4GDH5"/>
<sequence length="40" mass="4398">MQQKTCPTLPTHMMKISLKLTFQVAALHPAPHSIPTQSAI</sequence>